<evidence type="ECO:0000313" key="4">
    <source>
        <dbReference type="Proteomes" id="UP000050280"/>
    </source>
</evidence>
<feature type="domain" description="Outer membrane protein beta-barrel" evidence="2">
    <location>
        <begin position="19"/>
        <end position="183"/>
    </location>
</feature>
<protein>
    <recommendedName>
        <fullName evidence="2">Outer membrane protein beta-barrel domain-containing protein</fullName>
    </recommendedName>
</protein>
<dbReference type="Pfam" id="PF13568">
    <property type="entry name" value="OMP_b-brl_2"/>
    <property type="match status" value="1"/>
</dbReference>
<dbReference type="OrthoDB" id="945117at2"/>
<dbReference type="EMBL" id="LDJX01000002">
    <property type="protein sequence ID" value="KPM32762.1"/>
    <property type="molecule type" value="Genomic_DNA"/>
</dbReference>
<dbReference type="SUPFAM" id="SSF56925">
    <property type="entry name" value="OMPA-like"/>
    <property type="match status" value="1"/>
</dbReference>
<evidence type="ECO:0000313" key="3">
    <source>
        <dbReference type="EMBL" id="KPM32762.1"/>
    </source>
</evidence>
<dbReference type="Gene3D" id="2.40.160.20">
    <property type="match status" value="1"/>
</dbReference>
<gene>
    <name evidence="3" type="ORF">I595_1189</name>
</gene>
<accession>A0A0P7B2Y5</accession>
<organism evidence="3 4">
    <name type="scientific">Croceitalea dokdonensis DOKDO 023</name>
    <dbReference type="NCBI Taxonomy" id="1300341"/>
    <lineage>
        <taxon>Bacteria</taxon>
        <taxon>Pseudomonadati</taxon>
        <taxon>Bacteroidota</taxon>
        <taxon>Flavobacteriia</taxon>
        <taxon>Flavobacteriales</taxon>
        <taxon>Flavobacteriaceae</taxon>
        <taxon>Croceitalea</taxon>
    </lineage>
</organism>
<comment type="caution">
    <text evidence="3">The sequence shown here is derived from an EMBL/GenBank/DDBJ whole genome shotgun (WGS) entry which is preliminary data.</text>
</comment>
<proteinExistence type="predicted"/>
<dbReference type="InterPro" id="IPR011250">
    <property type="entry name" value="OMP/PagP_B-barrel"/>
</dbReference>
<dbReference type="STRING" id="1300341.I595_1189"/>
<reference evidence="3 4" key="1">
    <citation type="submission" date="2015-09" db="EMBL/GenBank/DDBJ databases">
        <title>Genome sequence of the marine flavobacterium Croceitalea dokdonensis DOKDO 023 that contains proton- and sodium-pumping rhodopsins.</title>
        <authorList>
            <person name="Kwon S.-K."/>
            <person name="Lee H.K."/>
            <person name="Kwak M.-J."/>
            <person name="Kim J.F."/>
        </authorList>
    </citation>
    <scope>NUCLEOTIDE SEQUENCE [LARGE SCALE GENOMIC DNA]</scope>
    <source>
        <strain evidence="3 4">DOKDO 023</strain>
    </source>
</reference>
<sequence length="227" mass="25285">MKINSLLFLAMGFLVNTMFAQDSTNNKLVIEKGTWNLTGSIGFVRNNSEATELDFLATNSSTSFNFQPSFGYFFKNDFMGGLGLGFVHQQSKRDTQIESQPVPRREFKTNVFILNPFVRKYYGIGDHFALYLQGQGTFSTSTTASQIEGDPASMDEANSTSFSLGLVPGLTFFVSKNFALEANIAALSYRWGKFDRDGAISEDNDTSNTFNFDFSPSNISLSLAYYF</sequence>
<dbReference type="RefSeq" id="WP_083467501.1">
    <property type="nucleotide sequence ID" value="NZ_LDJX01000002.1"/>
</dbReference>
<keyword evidence="4" id="KW-1185">Reference proteome</keyword>
<keyword evidence="1" id="KW-0732">Signal</keyword>
<dbReference type="Proteomes" id="UP000050280">
    <property type="component" value="Unassembled WGS sequence"/>
</dbReference>
<feature type="signal peptide" evidence="1">
    <location>
        <begin position="1"/>
        <end position="20"/>
    </location>
</feature>
<name>A0A0P7B2Y5_9FLAO</name>
<dbReference type="AlphaFoldDB" id="A0A0P7B2Y5"/>
<evidence type="ECO:0000256" key="1">
    <source>
        <dbReference type="SAM" id="SignalP"/>
    </source>
</evidence>
<feature type="chain" id="PRO_5006135332" description="Outer membrane protein beta-barrel domain-containing protein" evidence="1">
    <location>
        <begin position="21"/>
        <end position="227"/>
    </location>
</feature>
<dbReference type="InterPro" id="IPR025665">
    <property type="entry name" value="Beta-barrel_OMP_2"/>
</dbReference>
<evidence type="ECO:0000259" key="2">
    <source>
        <dbReference type="Pfam" id="PF13568"/>
    </source>
</evidence>